<keyword evidence="10" id="KW-1185">Reference proteome</keyword>
<comment type="similarity">
    <text evidence="2">Belongs to the mitochondrion-specific ribosomal protein mS25 family.</text>
</comment>
<evidence type="ECO:0000259" key="8">
    <source>
        <dbReference type="SMART" id="SM00916"/>
    </source>
</evidence>
<organism evidence="9 10">
    <name type="scientific">Tigriopus californicus</name>
    <name type="common">Marine copepod</name>
    <dbReference type="NCBI Taxonomy" id="6832"/>
    <lineage>
        <taxon>Eukaryota</taxon>
        <taxon>Metazoa</taxon>
        <taxon>Ecdysozoa</taxon>
        <taxon>Arthropoda</taxon>
        <taxon>Crustacea</taxon>
        <taxon>Multicrustacea</taxon>
        <taxon>Hexanauplia</taxon>
        <taxon>Copepoda</taxon>
        <taxon>Harpacticoida</taxon>
        <taxon>Harpacticidae</taxon>
        <taxon>Tigriopus</taxon>
    </lineage>
</organism>
<dbReference type="PANTHER" id="PTHR13274:SF2">
    <property type="entry name" value="SMALL RIBOSOMAL SUBUNIT PROTEIN MS25"/>
    <property type="match status" value="1"/>
</dbReference>
<evidence type="ECO:0000256" key="2">
    <source>
        <dbReference type="ARBA" id="ARBA00008046"/>
    </source>
</evidence>
<keyword evidence="5" id="KW-0687">Ribonucleoprotein</keyword>
<evidence type="ECO:0000256" key="5">
    <source>
        <dbReference type="ARBA" id="ARBA00023274"/>
    </source>
</evidence>
<accession>A0A553P367</accession>
<dbReference type="InterPro" id="IPR007741">
    <property type="entry name" value="Ribosomal_mL43/mS25/NADH_DH"/>
</dbReference>
<gene>
    <name evidence="9" type="ORF">TCAL_10597</name>
</gene>
<protein>
    <recommendedName>
        <fullName evidence="6">Small ribosomal subunit protein mS25</fullName>
    </recommendedName>
    <alternativeName>
        <fullName evidence="7">28S ribosomal protein S25, mitochondrial</fullName>
    </alternativeName>
</protein>
<name>A0A553P367_TIGCA</name>
<dbReference type="SUPFAM" id="SSF52833">
    <property type="entry name" value="Thioredoxin-like"/>
    <property type="match status" value="1"/>
</dbReference>
<dbReference type="Proteomes" id="UP000318571">
    <property type="component" value="Chromosome 7"/>
</dbReference>
<comment type="subcellular location">
    <subcellularLocation>
        <location evidence="1">Mitochondrion</location>
    </subcellularLocation>
</comment>
<evidence type="ECO:0000313" key="10">
    <source>
        <dbReference type="Proteomes" id="UP000318571"/>
    </source>
</evidence>
<keyword evidence="4" id="KW-0496">Mitochondrion</keyword>
<dbReference type="GO" id="GO:1990904">
    <property type="term" value="C:ribonucleoprotein complex"/>
    <property type="evidence" value="ECO:0007669"/>
    <property type="project" value="UniProtKB-KW"/>
</dbReference>
<evidence type="ECO:0000256" key="1">
    <source>
        <dbReference type="ARBA" id="ARBA00004173"/>
    </source>
</evidence>
<dbReference type="GO" id="GO:0003735">
    <property type="term" value="F:structural constituent of ribosome"/>
    <property type="evidence" value="ECO:0007669"/>
    <property type="project" value="InterPro"/>
</dbReference>
<dbReference type="InterPro" id="IPR040049">
    <property type="entry name" value="Ribosomal_mS25/mL61"/>
</dbReference>
<dbReference type="OMA" id="FCICEVP"/>
<dbReference type="SMART" id="SM00916">
    <property type="entry name" value="L51_S25_CI-B8"/>
    <property type="match status" value="1"/>
</dbReference>
<reference evidence="9 10" key="1">
    <citation type="journal article" date="2018" name="Nat. Ecol. Evol.">
        <title>Genomic signatures of mitonuclear coevolution across populations of Tigriopus californicus.</title>
        <authorList>
            <person name="Barreto F.S."/>
            <person name="Watson E.T."/>
            <person name="Lima T.G."/>
            <person name="Willett C.S."/>
            <person name="Edmands S."/>
            <person name="Li W."/>
            <person name="Burton R.S."/>
        </authorList>
    </citation>
    <scope>NUCLEOTIDE SEQUENCE [LARGE SCALE GENOMIC DNA]</scope>
    <source>
        <strain evidence="9 10">San Diego</strain>
    </source>
</reference>
<dbReference type="OrthoDB" id="5919182at2759"/>
<comment type="caution">
    <text evidence="9">The sequence shown here is derived from an EMBL/GenBank/DDBJ whole genome shotgun (WGS) entry which is preliminary data.</text>
</comment>
<sequence>MPLLEGVSPIRRTLPYLQAGKLVFKDRVKVMTLNYRVDERAEVIRKHRLAHPVNVNDPNVFQQRPWYIQSHPAHHGIQAFDHWNVPQIQYKNPHIQIASFKNQAPAPFIACYMDDGEEVLFDVDNHTSTQILDRLIKVLGKSEETLALEALAAEKKDNPANFGKNCSRFCICNVPGQVPCPSLVPLPKHWRGKYHHGFEDEDD</sequence>
<dbReference type="EMBL" id="VCGU01000008">
    <property type="protein sequence ID" value="TRY72114.1"/>
    <property type="molecule type" value="Genomic_DNA"/>
</dbReference>
<evidence type="ECO:0000256" key="6">
    <source>
        <dbReference type="ARBA" id="ARBA00035139"/>
    </source>
</evidence>
<dbReference type="GO" id="GO:0005739">
    <property type="term" value="C:mitochondrion"/>
    <property type="evidence" value="ECO:0007669"/>
    <property type="project" value="UniProtKB-SubCell"/>
</dbReference>
<evidence type="ECO:0000313" key="9">
    <source>
        <dbReference type="EMBL" id="TRY72114.1"/>
    </source>
</evidence>
<feature type="domain" description="Ribosomal protein/NADH dehydrogenase" evidence="8">
    <location>
        <begin position="69"/>
        <end position="142"/>
    </location>
</feature>
<dbReference type="STRING" id="6832.A0A553P367"/>
<dbReference type="InterPro" id="IPR036249">
    <property type="entry name" value="Thioredoxin-like_sf"/>
</dbReference>
<proteinExistence type="inferred from homology"/>
<dbReference type="Pfam" id="PF05047">
    <property type="entry name" value="L51_S25_CI-B8"/>
    <property type="match status" value="1"/>
</dbReference>
<keyword evidence="3" id="KW-0689">Ribosomal protein</keyword>
<evidence type="ECO:0000256" key="7">
    <source>
        <dbReference type="ARBA" id="ARBA00035369"/>
    </source>
</evidence>
<dbReference type="PANTHER" id="PTHR13274">
    <property type="entry name" value="MITOCHONDRIAL RIBOSOMAL PROTEIN S25"/>
    <property type="match status" value="1"/>
</dbReference>
<dbReference type="AlphaFoldDB" id="A0A553P367"/>
<evidence type="ECO:0000256" key="4">
    <source>
        <dbReference type="ARBA" id="ARBA00023128"/>
    </source>
</evidence>
<dbReference type="GO" id="GO:0005840">
    <property type="term" value="C:ribosome"/>
    <property type="evidence" value="ECO:0007669"/>
    <property type="project" value="UniProtKB-KW"/>
</dbReference>
<evidence type="ECO:0000256" key="3">
    <source>
        <dbReference type="ARBA" id="ARBA00022980"/>
    </source>
</evidence>
<dbReference type="Gene3D" id="3.40.30.10">
    <property type="entry name" value="Glutaredoxin"/>
    <property type="match status" value="1"/>
</dbReference>